<feature type="repeat" description="ANK" evidence="5">
    <location>
        <begin position="107"/>
        <end position="139"/>
    </location>
</feature>
<dbReference type="Pfam" id="PF00791">
    <property type="entry name" value="ZU5"/>
    <property type="match status" value="1"/>
</dbReference>
<evidence type="ECO:0000259" key="7">
    <source>
        <dbReference type="PROSITE" id="PS51145"/>
    </source>
</evidence>
<reference evidence="8" key="2">
    <citation type="submission" date="2021-01" db="UniProtKB">
        <authorList>
            <consortium name="EnsemblMetazoa"/>
        </authorList>
    </citation>
    <scope>IDENTIFICATION</scope>
</reference>
<dbReference type="Gene3D" id="2.60.220.30">
    <property type="match status" value="1"/>
</dbReference>
<proteinExistence type="predicted"/>
<dbReference type="Pfam" id="PF00531">
    <property type="entry name" value="Death"/>
    <property type="match status" value="1"/>
</dbReference>
<dbReference type="InterPro" id="IPR000488">
    <property type="entry name" value="Death_dom"/>
</dbReference>
<dbReference type="InterPro" id="IPR002110">
    <property type="entry name" value="Ankyrin_rpt"/>
</dbReference>
<feature type="repeat" description="ANK" evidence="5">
    <location>
        <begin position="206"/>
        <end position="238"/>
    </location>
</feature>
<dbReference type="PROSITE" id="PS50017">
    <property type="entry name" value="DEATH_DOMAIN"/>
    <property type="match status" value="1"/>
</dbReference>
<dbReference type="Gene3D" id="1.10.533.10">
    <property type="entry name" value="Death Domain, Fas"/>
    <property type="match status" value="2"/>
</dbReference>
<feature type="repeat" description="ANK" evidence="5">
    <location>
        <begin position="272"/>
        <end position="304"/>
    </location>
</feature>
<protein>
    <submittedName>
        <fullName evidence="8">Uncharacterized protein</fullName>
    </submittedName>
</protein>
<evidence type="ECO:0000313" key="8">
    <source>
        <dbReference type="EnsemblMetazoa" id="XP_030850215"/>
    </source>
</evidence>
<name>A0A7M7PDS5_STRPU</name>
<evidence type="ECO:0000256" key="5">
    <source>
        <dbReference type="PROSITE-ProRule" id="PRU00023"/>
    </source>
</evidence>
<dbReference type="InterPro" id="IPR000906">
    <property type="entry name" value="ZU5_dom"/>
</dbReference>
<keyword evidence="4" id="KW-0206">Cytoskeleton</keyword>
<feature type="repeat" description="ANK" evidence="5">
    <location>
        <begin position="1"/>
        <end position="31"/>
    </location>
</feature>
<dbReference type="GO" id="GO:0005856">
    <property type="term" value="C:cytoskeleton"/>
    <property type="evidence" value="ECO:0007669"/>
    <property type="project" value="UniProtKB-SubCell"/>
</dbReference>
<keyword evidence="2" id="KW-0677">Repeat</keyword>
<dbReference type="Pfam" id="PF12796">
    <property type="entry name" value="Ank_2"/>
    <property type="match status" value="5"/>
</dbReference>
<evidence type="ECO:0000256" key="3">
    <source>
        <dbReference type="ARBA" id="ARBA00023043"/>
    </source>
</evidence>
<dbReference type="PROSITE" id="PS50088">
    <property type="entry name" value="ANK_REPEAT"/>
    <property type="match status" value="13"/>
</dbReference>
<dbReference type="InParanoid" id="A0A7M7PDS5"/>
<dbReference type="RefSeq" id="XP_030850215.1">
    <property type="nucleotide sequence ID" value="XM_030994355.1"/>
</dbReference>
<dbReference type="PROSITE" id="PS51145">
    <property type="entry name" value="ZU5"/>
    <property type="match status" value="1"/>
</dbReference>
<keyword evidence="3 5" id="KW-0040">ANK repeat</keyword>
<evidence type="ECO:0000256" key="1">
    <source>
        <dbReference type="ARBA" id="ARBA00004245"/>
    </source>
</evidence>
<dbReference type="GO" id="GO:0016020">
    <property type="term" value="C:membrane"/>
    <property type="evidence" value="ECO:0007669"/>
    <property type="project" value="UniProtKB-ARBA"/>
</dbReference>
<evidence type="ECO:0000256" key="4">
    <source>
        <dbReference type="ARBA" id="ARBA00023212"/>
    </source>
</evidence>
<evidence type="ECO:0000256" key="2">
    <source>
        <dbReference type="ARBA" id="ARBA00022737"/>
    </source>
</evidence>
<feature type="repeat" description="ANK" evidence="5">
    <location>
        <begin position="370"/>
        <end position="402"/>
    </location>
</feature>
<keyword evidence="4" id="KW-0963">Cytoplasm</keyword>
<organism evidence="8 9">
    <name type="scientific">Strongylocentrotus purpuratus</name>
    <name type="common">Purple sea urchin</name>
    <dbReference type="NCBI Taxonomy" id="7668"/>
    <lineage>
        <taxon>Eukaryota</taxon>
        <taxon>Metazoa</taxon>
        <taxon>Echinodermata</taxon>
        <taxon>Eleutherozoa</taxon>
        <taxon>Echinozoa</taxon>
        <taxon>Echinoidea</taxon>
        <taxon>Euechinoidea</taxon>
        <taxon>Echinacea</taxon>
        <taxon>Camarodonta</taxon>
        <taxon>Echinidea</taxon>
        <taxon>Strongylocentrotidae</taxon>
        <taxon>Strongylocentrotus</taxon>
    </lineage>
</organism>
<evidence type="ECO:0000259" key="6">
    <source>
        <dbReference type="PROSITE" id="PS50017"/>
    </source>
</evidence>
<dbReference type="KEGG" id="spu:575103"/>
<dbReference type="Pfam" id="PF13637">
    <property type="entry name" value="Ank_4"/>
    <property type="match status" value="1"/>
</dbReference>
<dbReference type="Proteomes" id="UP000007110">
    <property type="component" value="Unassembled WGS sequence"/>
</dbReference>
<feature type="repeat" description="ANK" evidence="5">
    <location>
        <begin position="239"/>
        <end position="271"/>
    </location>
</feature>
<dbReference type="AlphaFoldDB" id="A0A7M7PDS5"/>
<feature type="repeat" description="ANK" evidence="5">
    <location>
        <begin position="337"/>
        <end position="369"/>
    </location>
</feature>
<dbReference type="Gene3D" id="1.25.40.20">
    <property type="entry name" value="Ankyrin repeat-containing domain"/>
    <property type="match status" value="6"/>
</dbReference>
<reference evidence="9" key="1">
    <citation type="submission" date="2015-02" db="EMBL/GenBank/DDBJ databases">
        <title>Genome sequencing for Strongylocentrotus purpuratus.</title>
        <authorList>
            <person name="Murali S."/>
            <person name="Liu Y."/>
            <person name="Vee V."/>
            <person name="English A."/>
            <person name="Wang M."/>
            <person name="Skinner E."/>
            <person name="Han Y."/>
            <person name="Muzny D.M."/>
            <person name="Worley K.C."/>
            <person name="Gibbs R.A."/>
        </authorList>
    </citation>
    <scope>NUCLEOTIDE SEQUENCE</scope>
</reference>
<dbReference type="InterPro" id="IPR050889">
    <property type="entry name" value="Dendritic_Spine_Reg/Scaffold"/>
</dbReference>
<feature type="domain" description="Death" evidence="6">
    <location>
        <begin position="897"/>
        <end position="956"/>
    </location>
</feature>
<dbReference type="InterPro" id="IPR036770">
    <property type="entry name" value="Ankyrin_rpt-contain_sf"/>
</dbReference>
<keyword evidence="9" id="KW-1185">Reference proteome</keyword>
<dbReference type="GeneID" id="575103"/>
<feature type="repeat" description="ANK" evidence="5">
    <location>
        <begin position="140"/>
        <end position="172"/>
    </location>
</feature>
<evidence type="ECO:0000313" key="9">
    <source>
        <dbReference type="Proteomes" id="UP000007110"/>
    </source>
</evidence>
<feature type="repeat" description="ANK" evidence="5">
    <location>
        <begin position="32"/>
        <end position="64"/>
    </location>
</feature>
<dbReference type="SUPFAM" id="SSF47986">
    <property type="entry name" value="DEATH domain"/>
    <property type="match status" value="2"/>
</dbReference>
<dbReference type="GO" id="GO:0007165">
    <property type="term" value="P:signal transduction"/>
    <property type="evidence" value="ECO:0007669"/>
    <property type="project" value="InterPro"/>
</dbReference>
<dbReference type="SMART" id="SM00248">
    <property type="entry name" value="ANK"/>
    <property type="match status" value="15"/>
</dbReference>
<dbReference type="PANTHER" id="PTHR24166:SF48">
    <property type="entry name" value="PROTEIN VAPYRIN"/>
    <property type="match status" value="1"/>
</dbReference>
<comment type="subcellular location">
    <subcellularLocation>
        <location evidence="1">Cytoplasm</location>
        <location evidence="1">Cytoskeleton</location>
    </subcellularLocation>
</comment>
<dbReference type="CDD" id="cd01670">
    <property type="entry name" value="Death"/>
    <property type="match status" value="1"/>
</dbReference>
<feature type="repeat" description="ANK" evidence="5">
    <location>
        <begin position="173"/>
        <end position="205"/>
    </location>
</feature>
<dbReference type="InterPro" id="IPR011029">
    <property type="entry name" value="DEATH-like_dom_sf"/>
</dbReference>
<feature type="repeat" description="ANK" evidence="5">
    <location>
        <begin position="305"/>
        <end position="337"/>
    </location>
</feature>
<feature type="repeat" description="ANK" evidence="5">
    <location>
        <begin position="439"/>
        <end position="471"/>
    </location>
</feature>
<dbReference type="PRINTS" id="PR01415">
    <property type="entry name" value="ANKYRIN"/>
</dbReference>
<dbReference type="EnsemblMetazoa" id="XM_030994355">
    <property type="protein sequence ID" value="XP_030850215"/>
    <property type="gene ID" value="LOC575103"/>
</dbReference>
<dbReference type="Pfam" id="PF00023">
    <property type="entry name" value="Ank"/>
    <property type="match status" value="1"/>
</dbReference>
<dbReference type="PROSITE" id="PS50297">
    <property type="entry name" value="ANK_REP_REGION"/>
    <property type="match status" value="13"/>
</dbReference>
<sequence>MTALQIAAQMGRLDVTVYLIIQGAEVNKGDNEGCTALHGAAANGHHDVTKYLIRQGAGVNKANNEAEVNEGDTEGRTALHNAAFEGHLDVTKCLIIQGADVNERDNDGVAALHKAAQEGHLEVTKYLISQGADVNERDNEGLAALRRAAQEGRLEVTKYLISQGADVNGVDNDGLAALLSAASEGHLEVTKYLVSQGAEVNKGDNKGRTALQFAAINGHLDVTKYLISQGAEVNKESNKGRTALHNAAFEGHLDVTKCLISQGAEVNKGTNEGVTALYLAAQEGQLDVTKYLISQGAEVNRGNNKCWTVLHSAAQEGHLDVAEYLISQGAEVNKGDNDVTALHSAVQEGYLGVTKYLLAQGISVNMGNRNGYTPLHVAVMKGDFDIVKVLLEEGALVDVKDANGQTPLHLSSKKGSTNCSAILAMHAKISGILDQRDDEGLTAIHLATQNGHTPVVESLVSHGASLNIQSHNGKTCLHEAIILSDHKGRKEQLKGRSKQISEDSYHHELSPEKALELVLYLLEHDAKLDVRDGEGKLPVHYATDEVIRQEIFSRLPSIEMITRYRAEEAIPLVTVFAHVGNGGKQIELADLGISMSIPPGAVQESGSCEITLTSIQDPPSIDSQGDESLACLGIRCEPPNMIFHQPVKIKIPHSAFIVNPDRVKPDIVCRSWDSVKDLPRISRNRSSSSPDEPPYCRVYKRHLELYIGHCAEWWVLISLEQQVIRHQLMCTPYIPETVERGKEIEVHLHVHADVPGMDTEVLHEEKHQSYRKAHRSVPFSITSHSGDVTVAHDCEGKMAETKLLSLQQIQNRMSHNVLLKVPPMENDTGTPFNVITITVTQSGKLGVSRSMAFVIRYEDEIKGPEFTQVIREIEGTFRNDLPDVDIQNIAEKLSIDDFYDLGVALGFQIQQLDAIEYKRLKDRQEAIHEILITWKQSQLPNQNVKEVLLSLLKSAETEAEKTKMTDIASTSDISDQDLLKLARTIKWTDFTEIGTKLGISQNKLQNIKHRTLQNRKDANIQMLCMWKASQRSGAKATKTLKCIWESVFLASAENTGNCSSLLIKKKLYDLYILFDWLFLSNVETNINLN</sequence>
<dbReference type="SUPFAM" id="SSF48403">
    <property type="entry name" value="Ankyrin repeat"/>
    <property type="match status" value="2"/>
</dbReference>
<dbReference type="PANTHER" id="PTHR24166">
    <property type="entry name" value="ROLLING PEBBLES, ISOFORM B"/>
    <property type="match status" value="1"/>
</dbReference>
<feature type="repeat" description="ANK" evidence="5">
    <location>
        <begin position="74"/>
        <end position="106"/>
    </location>
</feature>
<dbReference type="OrthoDB" id="195446at2759"/>
<feature type="domain" description="ZU5" evidence="7">
    <location>
        <begin position="573"/>
        <end position="719"/>
    </location>
</feature>
<accession>A0A7M7PDS5</accession>